<sequence length="251" mass="28272">MSLVKTSLMENTSKQYKYKLRSFIWVLSSMMVIQLIGMAFSFGSTMSTGGGNGIYSINVSYFSSNAVIIFTILWVFLISLQITSVTYRENEFMFVRNKTSNVFSDVLFLMTASIIGTATALLSEYLVANIRYYIFGMVNLFGEGVTPTLLEIIYGVIALALILFAFSMLGYLIGVLVQISKLFIPIIPAVIIGSIYLSEQMNTYGDNLMIKLFQFYFLESNFLLFVLKFIVSALAFMFIALGLSQRLEVRE</sequence>
<keyword evidence="1" id="KW-0472">Membrane</keyword>
<evidence type="ECO:0008006" key="3">
    <source>
        <dbReference type="Google" id="ProtNLM"/>
    </source>
</evidence>
<organism evidence="2">
    <name type="scientific">Ornithinibacillus sp. 4-3</name>
    <dbReference type="NCBI Taxonomy" id="3231488"/>
    <lineage>
        <taxon>Bacteria</taxon>
        <taxon>Bacillati</taxon>
        <taxon>Bacillota</taxon>
        <taxon>Bacilli</taxon>
        <taxon>Bacillales</taxon>
        <taxon>Bacillaceae</taxon>
        <taxon>Ornithinibacillus</taxon>
    </lineage>
</organism>
<protein>
    <recommendedName>
        <fullName evidence="3">ABC transporter permease</fullName>
    </recommendedName>
</protein>
<feature type="transmembrane region" description="Helical" evidence="1">
    <location>
        <begin position="62"/>
        <end position="85"/>
    </location>
</feature>
<feature type="transmembrane region" description="Helical" evidence="1">
    <location>
        <begin position="152"/>
        <end position="175"/>
    </location>
</feature>
<name>A0AB39HLZ5_9BACI</name>
<keyword evidence="1" id="KW-0812">Transmembrane</keyword>
<reference evidence="2" key="1">
    <citation type="submission" date="2024-07" db="EMBL/GenBank/DDBJ databases">
        <title>Halotolerant mesophilic bacterium Ornithinibacillus sp. 4-3, sp. nov., isolated from soil.</title>
        <authorList>
            <person name="Sidarenka A.V."/>
            <person name="Guliayeva D.E."/>
            <person name="Leanovich S.I."/>
            <person name="Hileuskaya K.S."/>
            <person name="Akhremchuk A.E."/>
            <person name="Sikolenko M.A."/>
            <person name="Valentovich L.N."/>
        </authorList>
    </citation>
    <scope>NUCLEOTIDE SEQUENCE</scope>
    <source>
        <strain evidence="2">4-3</strain>
    </source>
</reference>
<feature type="transmembrane region" description="Helical" evidence="1">
    <location>
        <begin position="20"/>
        <end position="42"/>
    </location>
</feature>
<dbReference type="RefSeq" id="WP_368653871.1">
    <property type="nucleotide sequence ID" value="NZ_CP162599.1"/>
</dbReference>
<proteinExistence type="predicted"/>
<dbReference type="EMBL" id="CP162599">
    <property type="protein sequence ID" value="XDK33189.1"/>
    <property type="molecule type" value="Genomic_DNA"/>
</dbReference>
<accession>A0AB39HLZ5</accession>
<dbReference type="AlphaFoldDB" id="A0AB39HLZ5"/>
<keyword evidence="1" id="KW-1133">Transmembrane helix</keyword>
<feature type="transmembrane region" description="Helical" evidence="1">
    <location>
        <begin position="222"/>
        <end position="243"/>
    </location>
</feature>
<gene>
    <name evidence="2" type="ORF">AB4Y30_02130</name>
</gene>
<feature type="transmembrane region" description="Helical" evidence="1">
    <location>
        <begin position="182"/>
        <end position="198"/>
    </location>
</feature>
<evidence type="ECO:0000313" key="2">
    <source>
        <dbReference type="EMBL" id="XDK33189.1"/>
    </source>
</evidence>
<evidence type="ECO:0000256" key="1">
    <source>
        <dbReference type="SAM" id="Phobius"/>
    </source>
</evidence>
<feature type="transmembrane region" description="Helical" evidence="1">
    <location>
        <begin position="106"/>
        <end position="132"/>
    </location>
</feature>